<dbReference type="GO" id="GO:0043565">
    <property type="term" value="F:sequence-specific DNA binding"/>
    <property type="evidence" value="ECO:0007669"/>
    <property type="project" value="InterPro"/>
</dbReference>
<dbReference type="InterPro" id="IPR010921">
    <property type="entry name" value="Trp_repressor/repl_initiator"/>
</dbReference>
<dbReference type="AlphaFoldDB" id="A0A937G0T3"/>
<evidence type="ECO:0000313" key="2">
    <source>
        <dbReference type="EMBL" id="MBL6446411.1"/>
    </source>
</evidence>
<evidence type="ECO:0000313" key="3">
    <source>
        <dbReference type="Proteomes" id="UP000614216"/>
    </source>
</evidence>
<dbReference type="GO" id="GO:0005524">
    <property type="term" value="F:ATP binding"/>
    <property type="evidence" value="ECO:0007669"/>
    <property type="project" value="InterPro"/>
</dbReference>
<accession>A0A937G0T3</accession>
<reference evidence="2" key="1">
    <citation type="submission" date="2021-01" db="EMBL/GenBank/DDBJ databases">
        <title>Fulvivirga kasyanovii gen. nov., sp nov., a novel member of the phylum Bacteroidetes isolated from seawater in a mussel farm.</title>
        <authorList>
            <person name="Zhao L.-H."/>
            <person name="Wang Z.-J."/>
        </authorList>
    </citation>
    <scope>NUCLEOTIDE SEQUENCE</scope>
    <source>
        <strain evidence="2">29W222</strain>
    </source>
</reference>
<feature type="domain" description="Chromosomal replication initiator DnaA C-terminal" evidence="1">
    <location>
        <begin position="58"/>
        <end position="125"/>
    </location>
</feature>
<dbReference type="GO" id="GO:0006270">
    <property type="term" value="P:DNA replication initiation"/>
    <property type="evidence" value="ECO:0007669"/>
    <property type="project" value="InterPro"/>
</dbReference>
<dbReference type="SMART" id="SM00760">
    <property type="entry name" value="Bac_DnaA_C"/>
    <property type="match status" value="1"/>
</dbReference>
<sequence length="157" mass="18405">MENRATGKPEKGYNYIQLQENLERVLSKIGLANTVKLLENVVSDECSKGGDIERINVITEYIIAQVIRVFDLKPKKFYTCNVREYRDARMVAYHLLRKYTAGSYSKIGERFNQHKRNVIYFCNKCSETLSVARFHPVFAERYKTVEYQTITFISKLE</sequence>
<dbReference type="EMBL" id="JAEUGD010000028">
    <property type="protein sequence ID" value="MBL6446411.1"/>
    <property type="molecule type" value="Genomic_DNA"/>
</dbReference>
<dbReference type="Gene3D" id="1.10.1750.10">
    <property type="match status" value="1"/>
</dbReference>
<dbReference type="InterPro" id="IPR013159">
    <property type="entry name" value="DnaA_C"/>
</dbReference>
<comment type="caution">
    <text evidence="2">The sequence shown here is derived from an EMBL/GenBank/DDBJ whole genome shotgun (WGS) entry which is preliminary data.</text>
</comment>
<name>A0A937G0T3_9BACT</name>
<protein>
    <recommendedName>
        <fullName evidence="1">Chromosomal replication initiator DnaA C-terminal domain-containing protein</fullName>
    </recommendedName>
</protein>
<keyword evidence="3" id="KW-1185">Reference proteome</keyword>
<gene>
    <name evidence="2" type="ORF">JMN32_08835</name>
</gene>
<organism evidence="2 3">
    <name type="scientific">Fulvivirga marina</name>
    <dbReference type="NCBI Taxonomy" id="2494733"/>
    <lineage>
        <taxon>Bacteria</taxon>
        <taxon>Pseudomonadati</taxon>
        <taxon>Bacteroidota</taxon>
        <taxon>Cytophagia</taxon>
        <taxon>Cytophagales</taxon>
        <taxon>Fulvivirgaceae</taxon>
        <taxon>Fulvivirga</taxon>
    </lineage>
</organism>
<dbReference type="Pfam" id="PF08299">
    <property type="entry name" value="Bac_DnaA_C"/>
    <property type="match status" value="1"/>
</dbReference>
<dbReference type="GO" id="GO:0006275">
    <property type="term" value="P:regulation of DNA replication"/>
    <property type="evidence" value="ECO:0007669"/>
    <property type="project" value="InterPro"/>
</dbReference>
<dbReference type="RefSeq" id="WP_202855957.1">
    <property type="nucleotide sequence ID" value="NZ_JAEUGD010000028.1"/>
</dbReference>
<dbReference type="SUPFAM" id="SSF48295">
    <property type="entry name" value="TrpR-like"/>
    <property type="match status" value="1"/>
</dbReference>
<proteinExistence type="predicted"/>
<dbReference type="Proteomes" id="UP000614216">
    <property type="component" value="Unassembled WGS sequence"/>
</dbReference>
<evidence type="ECO:0000259" key="1">
    <source>
        <dbReference type="SMART" id="SM00760"/>
    </source>
</evidence>